<keyword evidence="1" id="KW-0472">Membrane</keyword>
<reference evidence="2" key="2">
    <citation type="submission" date="2023-02" db="EMBL/GenBank/DDBJ databases">
        <authorList>
            <person name="Concha-Toloza M."/>
            <person name="Lopez-Cantillo M."/>
            <person name="Molina-Mora J."/>
            <person name="Collado L."/>
        </authorList>
    </citation>
    <scope>NUCLEOTIDE SEQUENCE</scope>
    <source>
        <strain evidence="2">FR1p153A2</strain>
    </source>
</reference>
<name>A0AAW6VHX4_9BACT</name>
<sequence>MDDKNLELVPDKDGFLFEVDDHSLIIEQIVIIIIGMLFLIMMWGFGIGEGLKSSDGHMFNRITGTVICVLSIIYGLVKIVILKKQVKKIIFYTNKITKIINDKNVSIYFFNEIYKCNTIGVGMQKLRRYSKLKKYFTMIFMPIGILIIYFILILNYIVVIAYYRKIIFPIYSIILIENSDLEMIVIPFLEKQQNIKNYFSKYHNIDIKKLKITWFIPEKN</sequence>
<feature type="transmembrane region" description="Helical" evidence="1">
    <location>
        <begin position="58"/>
        <end position="81"/>
    </location>
</feature>
<protein>
    <submittedName>
        <fullName evidence="2">Uncharacterized protein</fullName>
    </submittedName>
</protein>
<reference evidence="2" key="1">
    <citation type="journal article" date="2023" name="Antibiotics">
        <title>Genomic Characterization of Antibiotic-Resistant Campylobacterales Isolated from Chilean Poultry Meat.</title>
        <authorList>
            <person name="Concha-Toloza M."/>
            <person name="Lopez-Cantillo M."/>
            <person name="Molina-Mora J.A."/>
            <person name="Collado L."/>
        </authorList>
    </citation>
    <scope>NUCLEOTIDE SEQUENCE</scope>
    <source>
        <strain evidence="2">FR1p153A2</strain>
    </source>
</reference>
<feature type="transmembrane region" description="Helical" evidence="1">
    <location>
        <begin position="24"/>
        <end position="46"/>
    </location>
</feature>
<evidence type="ECO:0000313" key="2">
    <source>
        <dbReference type="EMBL" id="MDK2041473.1"/>
    </source>
</evidence>
<dbReference type="AlphaFoldDB" id="A0AAW6VHX4"/>
<gene>
    <name evidence="2" type="ORF">PT517_06745</name>
</gene>
<organism evidence="2 3">
    <name type="scientific">Aliarcobacter butzleri</name>
    <dbReference type="NCBI Taxonomy" id="28197"/>
    <lineage>
        <taxon>Bacteria</taxon>
        <taxon>Pseudomonadati</taxon>
        <taxon>Campylobacterota</taxon>
        <taxon>Epsilonproteobacteria</taxon>
        <taxon>Campylobacterales</taxon>
        <taxon>Arcobacteraceae</taxon>
        <taxon>Aliarcobacter</taxon>
    </lineage>
</organism>
<comment type="caution">
    <text evidence="2">The sequence shown here is derived from an EMBL/GenBank/DDBJ whole genome shotgun (WGS) entry which is preliminary data.</text>
</comment>
<dbReference type="EMBL" id="JAQTJK010000006">
    <property type="protein sequence ID" value="MDK2041473.1"/>
    <property type="molecule type" value="Genomic_DNA"/>
</dbReference>
<proteinExistence type="predicted"/>
<evidence type="ECO:0000313" key="3">
    <source>
        <dbReference type="Proteomes" id="UP001237501"/>
    </source>
</evidence>
<dbReference type="RefSeq" id="WP_284093422.1">
    <property type="nucleotide sequence ID" value="NZ_JAQTJC010000006.1"/>
</dbReference>
<keyword evidence="1" id="KW-0812">Transmembrane</keyword>
<evidence type="ECO:0000256" key="1">
    <source>
        <dbReference type="SAM" id="Phobius"/>
    </source>
</evidence>
<keyword evidence="1" id="KW-1133">Transmembrane helix</keyword>
<feature type="transmembrane region" description="Helical" evidence="1">
    <location>
        <begin position="135"/>
        <end position="162"/>
    </location>
</feature>
<dbReference type="Proteomes" id="UP001237501">
    <property type="component" value="Unassembled WGS sequence"/>
</dbReference>
<accession>A0AAW6VHX4</accession>